<feature type="region of interest" description="Disordered" evidence="1">
    <location>
        <begin position="602"/>
        <end position="623"/>
    </location>
</feature>
<comment type="caution">
    <text evidence="2">The sequence shown here is derived from an EMBL/GenBank/DDBJ whole genome shotgun (WGS) entry which is preliminary data.</text>
</comment>
<proteinExistence type="predicted"/>
<protein>
    <recommendedName>
        <fullName evidence="4">Genetic interactor of prohibitins 3, mitochondrial</fullName>
    </recommendedName>
</protein>
<accession>A0AA39ZWM9</accession>
<dbReference type="GO" id="GO:0005739">
    <property type="term" value="C:mitochondrion"/>
    <property type="evidence" value="ECO:0007669"/>
    <property type="project" value="TreeGrafter"/>
</dbReference>
<dbReference type="InterPro" id="IPR027417">
    <property type="entry name" value="P-loop_NTPase"/>
</dbReference>
<dbReference type="EMBL" id="JAUKUA010000007">
    <property type="protein sequence ID" value="KAK0705013.1"/>
    <property type="molecule type" value="Genomic_DNA"/>
</dbReference>
<evidence type="ECO:0008006" key="4">
    <source>
        <dbReference type="Google" id="ProtNLM"/>
    </source>
</evidence>
<reference evidence="2" key="1">
    <citation type="submission" date="2023-06" db="EMBL/GenBank/DDBJ databases">
        <title>Genome-scale phylogeny and comparative genomics of the fungal order Sordariales.</title>
        <authorList>
            <consortium name="Lawrence Berkeley National Laboratory"/>
            <person name="Hensen N."/>
            <person name="Bonometti L."/>
            <person name="Westerberg I."/>
            <person name="Brannstrom I.O."/>
            <person name="Guillou S."/>
            <person name="Cros-Aarteil S."/>
            <person name="Calhoun S."/>
            <person name="Haridas S."/>
            <person name="Kuo A."/>
            <person name="Mondo S."/>
            <person name="Pangilinan J."/>
            <person name="Riley R."/>
            <person name="Labutti K."/>
            <person name="Andreopoulos B."/>
            <person name="Lipzen A."/>
            <person name="Chen C."/>
            <person name="Yanf M."/>
            <person name="Daum C."/>
            <person name="Ng V."/>
            <person name="Clum A."/>
            <person name="Steindorff A."/>
            <person name="Ohm R."/>
            <person name="Martin F."/>
            <person name="Silar P."/>
            <person name="Natvig D."/>
            <person name="Lalanne C."/>
            <person name="Gautier V."/>
            <person name="Ament-Velasquez S.L."/>
            <person name="Kruys A."/>
            <person name="Hutchinson M.I."/>
            <person name="Powell A.J."/>
            <person name="Barry K."/>
            <person name="Miller A.N."/>
            <person name="Grigoriev I.V."/>
            <person name="Debuchy R."/>
            <person name="Gladieux P."/>
            <person name="Thoren M.H."/>
            <person name="Johannesson H."/>
        </authorList>
    </citation>
    <scope>NUCLEOTIDE SEQUENCE</scope>
    <source>
        <strain evidence="2">SMH4607-1</strain>
    </source>
</reference>
<dbReference type="Gene3D" id="3.40.50.300">
    <property type="entry name" value="P-loop containing nucleotide triphosphate hydrolases"/>
    <property type="match status" value="1"/>
</dbReference>
<name>A0AA39ZWM9_9PEZI</name>
<organism evidence="2 3">
    <name type="scientific">Lasiosphaeris hirsuta</name>
    <dbReference type="NCBI Taxonomy" id="260670"/>
    <lineage>
        <taxon>Eukaryota</taxon>
        <taxon>Fungi</taxon>
        <taxon>Dikarya</taxon>
        <taxon>Ascomycota</taxon>
        <taxon>Pezizomycotina</taxon>
        <taxon>Sordariomycetes</taxon>
        <taxon>Sordariomycetidae</taxon>
        <taxon>Sordariales</taxon>
        <taxon>Lasiosphaeriaceae</taxon>
        <taxon>Lasiosphaeris</taxon>
    </lineage>
</organism>
<evidence type="ECO:0000313" key="2">
    <source>
        <dbReference type="EMBL" id="KAK0705013.1"/>
    </source>
</evidence>
<sequence>MQMHAASRTLSSRWLGRVFNIERCSPAAVPPAFLCPALRRSQFDALRQRPRQAGPSLHTRRLHVQATTTENPHLNTGPSKTLPLQCSGCGAMSQTTLSGQPGYFDLSRRLVKEYLGLIEQKEVRPRRDDEVVQEALRNINLEDLANQGVHLETLIPNLEQLKAAALDSNPSSTRTPLCDRCHGLVHHNTGTSIFHPSVESIRETISESPYKYNHVYHVLDAADFPMSLLPKISQLLDMMPLRSHNRRSRNAKFYSNRKTEMSFIITRSDLLGAKKEDVDHLMPYLREVLREALGRVGPDVRLGNVKCVSSKRNWWTKGLKENIFHRGGGGWMVGKANVGKSQLFGAVFPKGKMDETPLKHKIVIPLFPEPSGKFTDADRDWHKMPDPEYSLLPPAQTEVEYPEMPLVSSLPGTTASPIRLSFGKGKGELIDLPGLPRSDLELHVQEEYRSSLIMRSRIIPEQHVLHTHKSLLLGGFIRLTPQTPGVDFLTYNFTPLKEHATATWKAECIQERKAPPPDRSDRESINVQNISVPEASEKMKLAGSFPLRYDVTRQRAGPLTRKNAANLPVEKLPFRVFSIDILIEGCGWVEVVAQMRAKQLVATPKKRQIQDRQTPEPGSSDSLEALHLSEPVQIAAHVQRKSPDQKRVDPNRLEALDLFPEFAQQKKNKPQNPDRLESLDLSDPFETAFNKPRVNSKAKQPVQEDEVEEELNWPVIDVYTPEGRFVAARRPMNAWLINKTKETTRARPRKSMRFAKKQEKVARRGVA</sequence>
<gene>
    <name evidence="2" type="ORF">B0H67DRAFT_592960</name>
</gene>
<feature type="region of interest" description="Disordered" evidence="1">
    <location>
        <begin position="742"/>
        <end position="767"/>
    </location>
</feature>
<keyword evidence="3" id="KW-1185">Reference proteome</keyword>
<dbReference type="SUPFAM" id="SSF52540">
    <property type="entry name" value="P-loop containing nucleoside triphosphate hydrolases"/>
    <property type="match status" value="1"/>
</dbReference>
<dbReference type="Proteomes" id="UP001172102">
    <property type="component" value="Unassembled WGS sequence"/>
</dbReference>
<dbReference type="AlphaFoldDB" id="A0AA39ZWM9"/>
<feature type="compositionally biased region" description="Basic residues" evidence="1">
    <location>
        <begin position="746"/>
        <end position="755"/>
    </location>
</feature>
<evidence type="ECO:0000313" key="3">
    <source>
        <dbReference type="Proteomes" id="UP001172102"/>
    </source>
</evidence>
<dbReference type="PANTHER" id="PTHR46434">
    <property type="entry name" value="GENETIC INTERACTOR OF PROHIBITINS 3, MITOCHONDRIAL"/>
    <property type="match status" value="1"/>
</dbReference>
<dbReference type="PANTHER" id="PTHR46434:SF1">
    <property type="entry name" value="GENETIC INTERACTOR OF PROHIBITINS 3, MITOCHONDRIAL"/>
    <property type="match status" value="1"/>
</dbReference>
<dbReference type="InterPro" id="IPR050896">
    <property type="entry name" value="Mito_lipid_metab_GTPase"/>
</dbReference>
<evidence type="ECO:0000256" key="1">
    <source>
        <dbReference type="SAM" id="MobiDB-lite"/>
    </source>
</evidence>
<feature type="compositionally biased region" description="Basic and acidic residues" evidence="1">
    <location>
        <begin position="756"/>
        <end position="767"/>
    </location>
</feature>